<feature type="domain" description="Disease resistance N-terminal" evidence="4">
    <location>
        <begin position="10"/>
        <end position="104"/>
    </location>
</feature>
<dbReference type="InterPro" id="IPR041118">
    <property type="entry name" value="Rx_N"/>
</dbReference>
<evidence type="ECO:0000256" key="1">
    <source>
        <dbReference type="ARBA" id="ARBA00022737"/>
    </source>
</evidence>
<keyword evidence="1" id="KW-0677">Repeat</keyword>
<evidence type="ECO:0000259" key="4">
    <source>
        <dbReference type="Pfam" id="PF18052"/>
    </source>
</evidence>
<dbReference type="Proteomes" id="UP001164929">
    <property type="component" value="Chromosome 1"/>
</dbReference>
<keyword evidence="3" id="KW-0611">Plant defense</keyword>
<proteinExistence type="predicted"/>
<dbReference type="EMBL" id="JAQIZT010000001">
    <property type="protein sequence ID" value="KAJ7009739.1"/>
    <property type="molecule type" value="Genomic_DNA"/>
</dbReference>
<gene>
    <name evidence="5" type="ORF">NC653_000445</name>
</gene>
<evidence type="ECO:0000313" key="6">
    <source>
        <dbReference type="Proteomes" id="UP001164929"/>
    </source>
</evidence>
<keyword evidence="2" id="KW-0547">Nucleotide-binding</keyword>
<evidence type="ECO:0000256" key="2">
    <source>
        <dbReference type="ARBA" id="ARBA00022741"/>
    </source>
</evidence>
<dbReference type="GO" id="GO:0006952">
    <property type="term" value="P:defense response"/>
    <property type="evidence" value="ECO:0007669"/>
    <property type="project" value="UniProtKB-KW"/>
</dbReference>
<evidence type="ECO:0000256" key="3">
    <source>
        <dbReference type="ARBA" id="ARBA00022821"/>
    </source>
</evidence>
<comment type="caution">
    <text evidence="5">The sequence shown here is derived from an EMBL/GenBank/DDBJ whole genome shotgun (WGS) entry which is preliminary data.</text>
</comment>
<accession>A0AAD6RJ29</accession>
<sequence length="144" mass="16782">MAAALVGGPILSAFLQVLFDRMASREVLDFFKERNLNERLLKKLKIMMISVNGVLDDAEEKQVTKPAVKEWLDELKDAVYEADDLLDEIAYEALRVSMSFEANPCCKSKFFLSCLTTLKMKHHVWLKLEWQFWRDKADHLFHNT</sequence>
<keyword evidence="6" id="KW-1185">Reference proteome</keyword>
<name>A0AAD6RJ29_9ROSI</name>
<dbReference type="Gene3D" id="1.20.5.4130">
    <property type="match status" value="1"/>
</dbReference>
<organism evidence="5 6">
    <name type="scientific">Populus alba x Populus x berolinensis</name>
    <dbReference type="NCBI Taxonomy" id="444605"/>
    <lineage>
        <taxon>Eukaryota</taxon>
        <taxon>Viridiplantae</taxon>
        <taxon>Streptophyta</taxon>
        <taxon>Embryophyta</taxon>
        <taxon>Tracheophyta</taxon>
        <taxon>Spermatophyta</taxon>
        <taxon>Magnoliopsida</taxon>
        <taxon>eudicotyledons</taxon>
        <taxon>Gunneridae</taxon>
        <taxon>Pentapetalae</taxon>
        <taxon>rosids</taxon>
        <taxon>fabids</taxon>
        <taxon>Malpighiales</taxon>
        <taxon>Salicaceae</taxon>
        <taxon>Saliceae</taxon>
        <taxon>Populus</taxon>
    </lineage>
</organism>
<dbReference type="GO" id="GO:0000166">
    <property type="term" value="F:nucleotide binding"/>
    <property type="evidence" value="ECO:0007669"/>
    <property type="project" value="UniProtKB-KW"/>
</dbReference>
<dbReference type="Pfam" id="PF18052">
    <property type="entry name" value="Rx_N"/>
    <property type="match status" value="1"/>
</dbReference>
<dbReference type="AlphaFoldDB" id="A0AAD6RJ29"/>
<reference evidence="5 6" key="1">
    <citation type="journal article" date="2023" name="Mol. Ecol. Resour.">
        <title>Chromosome-level genome assembly of a triploid poplar Populus alba 'Berolinensis'.</title>
        <authorList>
            <person name="Chen S."/>
            <person name="Yu Y."/>
            <person name="Wang X."/>
            <person name="Wang S."/>
            <person name="Zhang T."/>
            <person name="Zhou Y."/>
            <person name="He R."/>
            <person name="Meng N."/>
            <person name="Wang Y."/>
            <person name="Liu W."/>
            <person name="Liu Z."/>
            <person name="Liu J."/>
            <person name="Guo Q."/>
            <person name="Huang H."/>
            <person name="Sederoff R.R."/>
            <person name="Wang G."/>
            <person name="Qu G."/>
            <person name="Chen S."/>
        </authorList>
    </citation>
    <scope>NUCLEOTIDE SEQUENCE [LARGE SCALE GENOMIC DNA]</scope>
    <source>
        <strain evidence="5">SC-2020</strain>
    </source>
</reference>
<protein>
    <submittedName>
        <fullName evidence="5">Disease resistance RPP13-like protein 1</fullName>
    </submittedName>
</protein>
<evidence type="ECO:0000313" key="5">
    <source>
        <dbReference type="EMBL" id="KAJ7009739.1"/>
    </source>
</evidence>